<dbReference type="PROSITE" id="PS50011">
    <property type="entry name" value="PROTEIN_KINASE_DOM"/>
    <property type="match status" value="1"/>
</dbReference>
<dbReference type="VEuPathDB" id="TriTrypDB:TcIL3000_7_1730"/>
<dbReference type="GO" id="GO:0005634">
    <property type="term" value="C:nucleus"/>
    <property type="evidence" value="ECO:0007669"/>
    <property type="project" value="TreeGrafter"/>
</dbReference>
<sequence length="311" mass="34828">MDYFPLDVHRLNHKYVRQRGHRMPLIMIKTIMFQLARALVFLHARSICHRDAKPGNLLVDSETGVVKLCDFGCAKKMQPLGDHEPPEKNVSYICSRPYRAPELLLGSLYYRFHVDMWAFGCVLAELLCGKVLFMGSSTVDQMIEIFKVLGVPSTQELAALNPHFTSMPGMTASPWSAVHGFQFETATPSSPTSSNPHGSDYFQRYQALHVKSLQWDSVLPPNTPESAISLIGGLLRYTPGDRLTAAEVLEHAFFDDLFAADARLPNGNPLPVSMFQVTKEELEVLPPWLLERMAVSERVAKENQASTQPEA</sequence>
<dbReference type="Gene3D" id="1.10.510.10">
    <property type="entry name" value="Transferase(Phosphotransferase) domain 1"/>
    <property type="match status" value="1"/>
</dbReference>
<dbReference type="EMBL" id="HE575320">
    <property type="protein sequence ID" value="CCC91365.1"/>
    <property type="molecule type" value="Genomic_DNA"/>
</dbReference>
<dbReference type="GO" id="GO:0005737">
    <property type="term" value="C:cytoplasm"/>
    <property type="evidence" value="ECO:0007669"/>
    <property type="project" value="TreeGrafter"/>
</dbReference>
<keyword evidence="6" id="KW-0067">ATP-binding</keyword>
<keyword evidence="2" id="KW-0723">Serine/threonine-protein kinase</keyword>
<dbReference type="SUPFAM" id="SSF56112">
    <property type="entry name" value="Protein kinase-like (PK-like)"/>
    <property type="match status" value="1"/>
</dbReference>
<accession>G0UPQ4</accession>
<dbReference type="InterPro" id="IPR011009">
    <property type="entry name" value="Kinase-like_dom_sf"/>
</dbReference>
<evidence type="ECO:0000256" key="3">
    <source>
        <dbReference type="ARBA" id="ARBA00022679"/>
    </source>
</evidence>
<dbReference type="FunFam" id="1.10.510.10:FF:000624">
    <property type="entry name" value="Mitogen-activated protein kinase"/>
    <property type="match status" value="1"/>
</dbReference>
<dbReference type="SMART" id="SM00220">
    <property type="entry name" value="S_TKc"/>
    <property type="match status" value="1"/>
</dbReference>
<reference evidence="8" key="1">
    <citation type="journal article" date="2012" name="Proc. Natl. Acad. Sci. U.S.A.">
        <title>Antigenic diversity is generated by distinct evolutionary mechanisms in African trypanosome species.</title>
        <authorList>
            <person name="Jackson A.P."/>
            <person name="Berry A."/>
            <person name="Aslett M."/>
            <person name="Allison H.C."/>
            <person name="Burton P."/>
            <person name="Vavrova-Anderson J."/>
            <person name="Brown R."/>
            <person name="Browne H."/>
            <person name="Corton N."/>
            <person name="Hauser H."/>
            <person name="Gamble J."/>
            <person name="Gilderthorp R."/>
            <person name="Marcello L."/>
            <person name="McQuillan J."/>
            <person name="Otto T.D."/>
            <person name="Quail M.A."/>
            <person name="Sanders M.J."/>
            <person name="van Tonder A."/>
            <person name="Ginger M.L."/>
            <person name="Field M.C."/>
            <person name="Barry J.D."/>
            <person name="Hertz-Fowler C."/>
            <person name="Berriman M."/>
        </authorList>
    </citation>
    <scope>NUCLEOTIDE SEQUENCE</scope>
    <source>
        <strain evidence="8">IL3000</strain>
    </source>
</reference>
<evidence type="ECO:0000313" key="8">
    <source>
        <dbReference type="EMBL" id="CCC91365.1"/>
    </source>
</evidence>
<dbReference type="Pfam" id="PF00069">
    <property type="entry name" value="Pkinase"/>
    <property type="match status" value="1"/>
</dbReference>
<feature type="domain" description="Protein kinase" evidence="7">
    <location>
        <begin position="1"/>
        <end position="254"/>
    </location>
</feature>
<gene>
    <name evidence="8" type="ORF">TCIL3000_7_1730</name>
</gene>
<dbReference type="AlphaFoldDB" id="G0UPQ4"/>
<evidence type="ECO:0000256" key="2">
    <source>
        <dbReference type="ARBA" id="ARBA00022527"/>
    </source>
</evidence>
<dbReference type="PANTHER" id="PTHR24057:SF0">
    <property type="entry name" value="PROTEIN KINASE SHAGGY-RELATED"/>
    <property type="match status" value="1"/>
</dbReference>
<keyword evidence="5" id="KW-0418">Kinase</keyword>
<evidence type="ECO:0000256" key="4">
    <source>
        <dbReference type="ARBA" id="ARBA00022741"/>
    </source>
</evidence>
<dbReference type="InterPro" id="IPR050591">
    <property type="entry name" value="GSK-3"/>
</dbReference>
<evidence type="ECO:0000256" key="6">
    <source>
        <dbReference type="ARBA" id="ARBA00022840"/>
    </source>
</evidence>
<dbReference type="GO" id="GO:0007165">
    <property type="term" value="P:signal transduction"/>
    <property type="evidence" value="ECO:0007669"/>
    <property type="project" value="TreeGrafter"/>
</dbReference>
<dbReference type="GO" id="GO:0030154">
    <property type="term" value="P:cell differentiation"/>
    <property type="evidence" value="ECO:0007669"/>
    <property type="project" value="TreeGrafter"/>
</dbReference>
<evidence type="ECO:0000259" key="7">
    <source>
        <dbReference type="PROSITE" id="PS50011"/>
    </source>
</evidence>
<dbReference type="InterPro" id="IPR000719">
    <property type="entry name" value="Prot_kinase_dom"/>
</dbReference>
<comment type="similarity">
    <text evidence="1">Belongs to the protein kinase superfamily. CMGC Ser/Thr protein kinase family. GSK-3 subfamily.</text>
</comment>
<keyword evidence="4" id="KW-0547">Nucleotide-binding</keyword>
<name>G0UPQ4_TRYCI</name>
<dbReference type="PANTHER" id="PTHR24057">
    <property type="entry name" value="GLYCOGEN SYNTHASE KINASE-3 ALPHA"/>
    <property type="match status" value="1"/>
</dbReference>
<keyword evidence="3" id="KW-0808">Transferase</keyword>
<proteinExistence type="inferred from homology"/>
<evidence type="ECO:0000256" key="1">
    <source>
        <dbReference type="ARBA" id="ARBA00005527"/>
    </source>
</evidence>
<dbReference type="GO" id="GO:0005524">
    <property type="term" value="F:ATP binding"/>
    <property type="evidence" value="ECO:0007669"/>
    <property type="project" value="UniProtKB-KW"/>
</dbReference>
<protein>
    <submittedName>
        <fullName evidence="8">Uncharacterized protein TCIL3000_7_1730</fullName>
    </submittedName>
</protein>
<organism evidence="8">
    <name type="scientific">Trypanosoma congolense (strain IL3000)</name>
    <dbReference type="NCBI Taxonomy" id="1068625"/>
    <lineage>
        <taxon>Eukaryota</taxon>
        <taxon>Discoba</taxon>
        <taxon>Euglenozoa</taxon>
        <taxon>Kinetoplastea</taxon>
        <taxon>Metakinetoplastina</taxon>
        <taxon>Trypanosomatida</taxon>
        <taxon>Trypanosomatidae</taxon>
        <taxon>Trypanosoma</taxon>
        <taxon>Nannomonas</taxon>
    </lineage>
</organism>
<evidence type="ECO:0000256" key="5">
    <source>
        <dbReference type="ARBA" id="ARBA00022777"/>
    </source>
</evidence>
<dbReference type="GO" id="GO:0004674">
    <property type="term" value="F:protein serine/threonine kinase activity"/>
    <property type="evidence" value="ECO:0007669"/>
    <property type="project" value="UniProtKB-KW"/>
</dbReference>